<gene>
    <name evidence="1" type="ORF">LCGC14_2269960</name>
</gene>
<organism evidence="1">
    <name type="scientific">marine sediment metagenome</name>
    <dbReference type="NCBI Taxonomy" id="412755"/>
    <lineage>
        <taxon>unclassified sequences</taxon>
        <taxon>metagenomes</taxon>
        <taxon>ecological metagenomes</taxon>
    </lineage>
</organism>
<accession>A0A0F9DJG8</accession>
<dbReference type="EMBL" id="LAZR01031358">
    <property type="protein sequence ID" value="KKL53981.1"/>
    <property type="molecule type" value="Genomic_DNA"/>
</dbReference>
<sequence>MKIGIVGMGSVGEATAKVLEGTHEIISYDKYKEE</sequence>
<name>A0A0F9DJG8_9ZZZZ</name>
<evidence type="ECO:0008006" key="2">
    <source>
        <dbReference type="Google" id="ProtNLM"/>
    </source>
</evidence>
<dbReference type="Gene3D" id="3.40.50.720">
    <property type="entry name" value="NAD(P)-binding Rossmann-like Domain"/>
    <property type="match status" value="1"/>
</dbReference>
<dbReference type="SUPFAM" id="SSF51735">
    <property type="entry name" value="NAD(P)-binding Rossmann-fold domains"/>
    <property type="match status" value="1"/>
</dbReference>
<evidence type="ECO:0000313" key="1">
    <source>
        <dbReference type="EMBL" id="KKL53981.1"/>
    </source>
</evidence>
<comment type="caution">
    <text evidence="1">The sequence shown here is derived from an EMBL/GenBank/DDBJ whole genome shotgun (WGS) entry which is preliminary data.</text>
</comment>
<proteinExistence type="predicted"/>
<dbReference type="AlphaFoldDB" id="A0A0F9DJG8"/>
<reference evidence="1" key="1">
    <citation type="journal article" date="2015" name="Nature">
        <title>Complex archaea that bridge the gap between prokaryotes and eukaryotes.</title>
        <authorList>
            <person name="Spang A."/>
            <person name="Saw J.H."/>
            <person name="Jorgensen S.L."/>
            <person name="Zaremba-Niedzwiedzka K."/>
            <person name="Martijn J."/>
            <person name="Lind A.E."/>
            <person name="van Eijk R."/>
            <person name="Schleper C."/>
            <person name="Guy L."/>
            <person name="Ettema T.J."/>
        </authorList>
    </citation>
    <scope>NUCLEOTIDE SEQUENCE</scope>
</reference>
<feature type="non-terminal residue" evidence="1">
    <location>
        <position position="34"/>
    </location>
</feature>
<dbReference type="InterPro" id="IPR036291">
    <property type="entry name" value="NAD(P)-bd_dom_sf"/>
</dbReference>
<protein>
    <recommendedName>
        <fullName evidence="2">6-phosphogluconate dehydrogenase NADP-binding domain-containing protein</fullName>
    </recommendedName>
</protein>